<dbReference type="GO" id="GO:0016020">
    <property type="term" value="C:membrane"/>
    <property type="evidence" value="ECO:0007669"/>
    <property type="project" value="UniProtKB-SubCell"/>
</dbReference>
<feature type="disulfide bond" evidence="7">
    <location>
        <begin position="880"/>
        <end position="889"/>
    </location>
</feature>
<evidence type="ECO:0000256" key="3">
    <source>
        <dbReference type="ARBA" id="ARBA00022729"/>
    </source>
</evidence>
<dbReference type="PANTHER" id="PTHR14949">
    <property type="entry name" value="EGF-LIKE-DOMAIN, MULTIPLE 7, 8"/>
    <property type="match status" value="1"/>
</dbReference>
<evidence type="ECO:0000256" key="1">
    <source>
        <dbReference type="ARBA" id="ARBA00004370"/>
    </source>
</evidence>
<dbReference type="GO" id="GO:0005102">
    <property type="term" value="F:signaling receptor binding"/>
    <property type="evidence" value="ECO:0007669"/>
    <property type="project" value="TreeGrafter"/>
</dbReference>
<dbReference type="SUPFAM" id="SSF57424">
    <property type="entry name" value="LDL receptor-like module"/>
    <property type="match status" value="1"/>
</dbReference>
<dbReference type="Gene3D" id="4.10.400.10">
    <property type="entry name" value="Low-density Lipoprotein Receptor"/>
    <property type="match status" value="1"/>
</dbReference>
<gene>
    <name evidence="12" type="ORF">GPM918_LOCUS17843</name>
    <name evidence="13" type="ORF">SRO942_LOCUS17840</name>
</gene>
<evidence type="ECO:0000256" key="7">
    <source>
        <dbReference type="PROSITE-ProRule" id="PRU00076"/>
    </source>
</evidence>
<protein>
    <recommendedName>
        <fullName evidence="15">EGF-like domain-containing protein</fullName>
    </recommendedName>
</protein>
<dbReference type="PRINTS" id="PR00261">
    <property type="entry name" value="LDLRECEPTOR"/>
</dbReference>
<dbReference type="SUPFAM" id="SSF81321">
    <property type="entry name" value="Family A G protein-coupled receptor-like"/>
    <property type="match status" value="1"/>
</dbReference>
<dbReference type="Proteomes" id="UP000663829">
    <property type="component" value="Unassembled WGS sequence"/>
</dbReference>
<name>A0A814MPD3_9BILA</name>
<dbReference type="InterPro" id="IPR000742">
    <property type="entry name" value="EGF"/>
</dbReference>
<evidence type="ECO:0000256" key="4">
    <source>
        <dbReference type="ARBA" id="ARBA00022989"/>
    </source>
</evidence>
<feature type="disulfide bond" evidence="7">
    <location>
        <begin position="1175"/>
        <end position="1184"/>
    </location>
</feature>
<dbReference type="Gene3D" id="2.10.25.10">
    <property type="entry name" value="Laminin"/>
    <property type="match status" value="2"/>
</dbReference>
<dbReference type="SUPFAM" id="SSF57196">
    <property type="entry name" value="EGF/Laminin"/>
    <property type="match status" value="3"/>
</dbReference>
<evidence type="ECO:0000259" key="11">
    <source>
        <dbReference type="PROSITE" id="PS50262"/>
    </source>
</evidence>
<keyword evidence="6 7" id="KW-1015">Disulfide bond</keyword>
<proteinExistence type="predicted"/>
<keyword evidence="4 9" id="KW-1133">Transmembrane helix</keyword>
<dbReference type="Gene3D" id="1.20.1070.10">
    <property type="entry name" value="Rhodopsin 7-helix transmembrane proteins"/>
    <property type="match status" value="1"/>
</dbReference>
<sequence>MQQIVLVRLDVGPEYLIPPKSYYRHNRGPVQLLTYCVAIVRSELKNTQCYDMQYTFEQLKEKNVTSTDLFEWYAPIDINDQYERYLNSNNDDYSQSIYCNCSGQSFGKRCEYTFHRKLEITLEESHTKIDPFNIIIDEQFEMKAITHTDWAWNTDNTVCYVGISHCGSICLDWRNICYGKIDCSDAQDEYNCLQLEQNQCNNETEYRCRNGICIPKIFSFDNYPHCLDASDELENNNELSAWENCMMMPSVECEEHFCGVSYFSCGDGQCMKLLAKDNDNVCTNKADYHYLRYLLLANNMLKTNKCWNYILCKLNLNLYINDLKCLNTEYTLPVCSEELFLFSNNSIAYPSVKFIYNKTSRFEDIIPDYVCYDKILCQQYFKPTIILYNLHCNKYGEIGLKQNYSHNEWFNILFDIQKFFSICSADMYRECSNRDLIHCGDQYNVTCISKERLFDGEIDCINKLDETITNTSEICNMNLINRYHCMSNNDRCIPRRKLNLIDNEDCLIDQDVLKVRLESCLNGLDISCQWLRGIMQLNIQYEYPQLCDHIIDVTLMEYNNMTDETDCNEWLSDCDNSCYNYKLAGDGISQCLGSIDERFLGYCRNNYPNEKSKRFHCKNSTICVAPEQLCDEFDKHSVGAFLCKDDYMMPASRRCSAIRHCLDNENNLFCDVTEISVDEKSTVKQLSYFNAYPALNFEDLDPDFVWFCNRGIVVFKKPYWDYECLCPPSYYGENCEYHKERVSIIFRLNTPRSYKQPAIFIRLYFYLICTDNQQIIDYEQTIQHLYTDTLEQFLLYLFYHQKRTCKNYHVRINAFLISQSFVELKTVWHYDIKFSFLPVNRLVLILDSQEKAFLDQKKCHCIHGQCLPYVNINETYFCKCDYGWTGLNCNIVDRICTLDISRKHSLCYFDQLLTDPISVCPLTYTGPTCHVQLNQCKNDSCLNNGTCVAFDERGLRNTICICTSEYNGRRCEALIDKLSIGFENNLATSNEYHLNNQVIVVYWSSVYFVSRTGHMLHMDRFFFTNVPIDQILTISLQNTAGLDIGYVQMFSNAYNSYGVYYLIALRNSQYMPAIRNTSVIKKNRCPYINELLNKTIMKYHTLKCVKHYQIPCRQNKELVCFHDETYMCLCDQNHLSDCFIFDHHKGKCTGRNYCENSGLCIQDNENNPLNYACVCPQCYYGEICQFTTSQYSISLDALIGSEIQTNKSIGKQPLVIKLSLIMISIMVTFGFTFNTLTIITFSQIKCREVGCGLYILCISIIGQISLVIFTTKLIYLLLTIINNKNSSRLVCITVEYLLRLLPTICDWINTCISIERACTVISGTKFNTKLSKRCAKCIIVSLIVCNMATNLHEPFHRQIIDDINGRTWCVQRFQNTYIKIYNSFINIVNYIVPFTLNLISTFIILFVFTQKKSSAKNESFSVTFKQQINTYKHMIFSPIVLVLLALPRLIFSFTFTCINKISWRNYLLLIGYFTSAMPQMLTLLIYVLPSKTYRTELWTVFMKIRRNA</sequence>
<dbReference type="PROSITE" id="PS01186">
    <property type="entry name" value="EGF_2"/>
    <property type="match status" value="1"/>
</dbReference>
<keyword evidence="2 9" id="KW-0812">Transmembrane</keyword>
<dbReference type="GO" id="GO:0009986">
    <property type="term" value="C:cell surface"/>
    <property type="evidence" value="ECO:0007669"/>
    <property type="project" value="TreeGrafter"/>
</dbReference>
<feature type="disulfide bond" evidence="7">
    <location>
        <begin position="861"/>
        <end position="878"/>
    </location>
</feature>
<evidence type="ECO:0000313" key="14">
    <source>
        <dbReference type="Proteomes" id="UP000663829"/>
    </source>
</evidence>
<organism evidence="12 14">
    <name type="scientific">Didymodactylos carnosus</name>
    <dbReference type="NCBI Taxonomy" id="1234261"/>
    <lineage>
        <taxon>Eukaryota</taxon>
        <taxon>Metazoa</taxon>
        <taxon>Spiralia</taxon>
        <taxon>Gnathifera</taxon>
        <taxon>Rotifera</taxon>
        <taxon>Eurotatoria</taxon>
        <taxon>Bdelloidea</taxon>
        <taxon>Philodinida</taxon>
        <taxon>Philodinidae</taxon>
        <taxon>Didymodactylos</taxon>
    </lineage>
</organism>
<comment type="caution">
    <text evidence="7">Lacks conserved residue(s) required for the propagation of feature annotation.</text>
</comment>
<dbReference type="PROSITE" id="PS50262">
    <property type="entry name" value="G_PROTEIN_RECEP_F1_2"/>
    <property type="match status" value="1"/>
</dbReference>
<dbReference type="PROSITE" id="PS50026">
    <property type="entry name" value="EGF_3"/>
    <property type="match status" value="3"/>
</dbReference>
<dbReference type="InterPro" id="IPR050969">
    <property type="entry name" value="Dev_Signal_Modulators"/>
</dbReference>
<keyword evidence="3" id="KW-0732">Signal</keyword>
<dbReference type="InterPro" id="IPR002172">
    <property type="entry name" value="LDrepeatLR_classA_rpt"/>
</dbReference>
<accession>A0A814MPD3</accession>
<dbReference type="EMBL" id="CAJNOQ010005008">
    <property type="protein sequence ID" value="CAF1082570.1"/>
    <property type="molecule type" value="Genomic_DNA"/>
</dbReference>
<feature type="transmembrane region" description="Helical" evidence="9">
    <location>
        <begin position="1466"/>
        <end position="1488"/>
    </location>
</feature>
<feature type="disulfide bond" evidence="8">
    <location>
        <begin position="208"/>
        <end position="226"/>
    </location>
</feature>
<dbReference type="OrthoDB" id="9990982at2759"/>
<dbReference type="PROSITE" id="PS00022">
    <property type="entry name" value="EGF_1"/>
    <property type="match status" value="4"/>
</dbReference>
<dbReference type="PANTHER" id="PTHR14949:SF56">
    <property type="entry name" value="EGF-LIKE-DOMAIN, MULTIPLE 7"/>
    <property type="match status" value="1"/>
</dbReference>
<feature type="transmembrane region" description="Helical" evidence="9">
    <location>
        <begin position="1435"/>
        <end position="1454"/>
    </location>
</feature>
<comment type="caution">
    <text evidence="12">The sequence shown here is derived from an EMBL/GenBank/DDBJ whole genome shotgun (WGS) entry which is preliminary data.</text>
</comment>
<dbReference type="CDD" id="cd00637">
    <property type="entry name" value="7tm_classA_rhodopsin-like"/>
    <property type="match status" value="1"/>
</dbReference>
<keyword evidence="14" id="KW-1185">Reference proteome</keyword>
<dbReference type="SMART" id="SM00181">
    <property type="entry name" value="EGF"/>
    <property type="match status" value="4"/>
</dbReference>
<feature type="domain" description="EGF-like" evidence="10">
    <location>
        <begin position="855"/>
        <end position="890"/>
    </location>
</feature>
<evidence type="ECO:0000259" key="10">
    <source>
        <dbReference type="PROSITE" id="PS50026"/>
    </source>
</evidence>
<dbReference type="InterPro" id="IPR036055">
    <property type="entry name" value="LDL_receptor-like_sf"/>
</dbReference>
<dbReference type="PROSITE" id="PS50068">
    <property type="entry name" value="LDLRA_2"/>
    <property type="match status" value="2"/>
</dbReference>
<evidence type="ECO:0000313" key="12">
    <source>
        <dbReference type="EMBL" id="CAF1082570.1"/>
    </source>
</evidence>
<feature type="transmembrane region" description="Helical" evidence="9">
    <location>
        <begin position="1387"/>
        <end position="1408"/>
    </location>
</feature>
<feature type="transmembrane region" description="Helical" evidence="9">
    <location>
        <begin position="1214"/>
        <end position="1241"/>
    </location>
</feature>
<feature type="disulfide bond" evidence="8">
    <location>
        <begin position="177"/>
        <end position="192"/>
    </location>
</feature>
<feature type="domain" description="G-protein coupled receptors family 1 profile" evidence="11">
    <location>
        <begin position="1233"/>
        <end position="1486"/>
    </location>
</feature>
<feature type="disulfide bond" evidence="7">
    <location>
        <begin position="962"/>
        <end position="971"/>
    </location>
</feature>
<evidence type="ECO:0000256" key="5">
    <source>
        <dbReference type="ARBA" id="ARBA00023136"/>
    </source>
</evidence>
<evidence type="ECO:0000313" key="13">
    <source>
        <dbReference type="EMBL" id="CAF3848351.1"/>
    </source>
</evidence>
<dbReference type="Proteomes" id="UP000681722">
    <property type="component" value="Unassembled WGS sequence"/>
</dbReference>
<feature type="domain" description="EGF-like" evidence="10">
    <location>
        <begin position="932"/>
        <end position="972"/>
    </location>
</feature>
<evidence type="ECO:0000256" key="8">
    <source>
        <dbReference type="PROSITE-ProRule" id="PRU00124"/>
    </source>
</evidence>
<feature type="transmembrane region" description="Helical" evidence="9">
    <location>
        <begin position="1253"/>
        <end position="1278"/>
    </location>
</feature>
<dbReference type="SMART" id="SM00192">
    <property type="entry name" value="LDLa"/>
    <property type="match status" value="3"/>
</dbReference>
<evidence type="ECO:0000256" key="6">
    <source>
        <dbReference type="ARBA" id="ARBA00023157"/>
    </source>
</evidence>
<dbReference type="EMBL" id="CAJOBC010005008">
    <property type="protein sequence ID" value="CAF3848351.1"/>
    <property type="molecule type" value="Genomic_DNA"/>
</dbReference>
<keyword evidence="7" id="KW-0245">EGF-like domain</keyword>
<feature type="domain" description="EGF-like" evidence="10">
    <location>
        <begin position="1144"/>
        <end position="1185"/>
    </location>
</feature>
<dbReference type="GO" id="GO:0005576">
    <property type="term" value="C:extracellular region"/>
    <property type="evidence" value="ECO:0007669"/>
    <property type="project" value="TreeGrafter"/>
</dbReference>
<keyword evidence="5 9" id="KW-0472">Membrane</keyword>
<reference evidence="12" key="1">
    <citation type="submission" date="2021-02" db="EMBL/GenBank/DDBJ databases">
        <authorList>
            <person name="Nowell W R."/>
        </authorList>
    </citation>
    <scope>NUCLEOTIDE SEQUENCE</scope>
</reference>
<dbReference type="InterPro" id="IPR017452">
    <property type="entry name" value="GPCR_Rhodpsn_7TM"/>
</dbReference>
<evidence type="ECO:0000256" key="9">
    <source>
        <dbReference type="SAM" id="Phobius"/>
    </source>
</evidence>
<evidence type="ECO:0008006" key="15">
    <source>
        <dbReference type="Google" id="ProtNLM"/>
    </source>
</evidence>
<comment type="subcellular location">
    <subcellularLocation>
        <location evidence="1">Membrane</location>
    </subcellularLocation>
</comment>
<dbReference type="CDD" id="cd00112">
    <property type="entry name" value="LDLa"/>
    <property type="match status" value="1"/>
</dbReference>
<evidence type="ECO:0000256" key="2">
    <source>
        <dbReference type="ARBA" id="ARBA00022692"/>
    </source>
</evidence>